<evidence type="ECO:0000259" key="7">
    <source>
        <dbReference type="Pfam" id="PF13193"/>
    </source>
</evidence>
<sequence length="510" mass="54682">MNLAHLLARAGRAHGARPAVALGTTVTHDQARLAGRVAALAATLRQRFGLAEGARIGLAMKNCPAYVEVMFAAWWAGLVAVPMNPKLHPKEFAHILTASGTRVCFVTADLASAIAEAANEAPDLDQMIEVDSAEYEALFTDHAMEPFNRAGDDLAWLFYTSGTTGRPKGAMLSHRNLLAMSLCYFADVDTIAPGDAILHAAPMSHGSGMYMLPHVAGLGMQVIPESGGFEPAEILELFQAHQGVAMFAAPTMVQRLIDAPGAEAAAHSGLKTIVYGGGPMYVSVCKRALDLLGPRLVQIYGQGESPMTITALSKALHAERGHARWEERLASVGIAQSAVEVMIADPEGHALPDGEIGEVVVRGETVMSGYWQDPGASAKTLRDGWLYTGDMGSLDPEGFLTLKDRSKDVVISGGTNIYPREVEEVLLTHPKVAEVACLGRPHPSWGEELVAFIVPAGDAPLDPAELDALCLDNIARFKRPKDYLLVDHLPKNITGKVLKTELRQWLKSRP</sequence>
<dbReference type="Gene3D" id="3.30.300.30">
    <property type="match status" value="1"/>
</dbReference>
<keyword evidence="2" id="KW-0436">Ligase</keyword>
<gene>
    <name evidence="8" type="ORF">SAMN05421742_102136</name>
</gene>
<feature type="domain" description="AMP-binding enzyme C-terminal" evidence="7">
    <location>
        <begin position="421"/>
        <end position="496"/>
    </location>
</feature>
<feature type="domain" description="AMP-dependent synthetase/ligase" evidence="6">
    <location>
        <begin position="9"/>
        <end position="371"/>
    </location>
</feature>
<evidence type="ECO:0000256" key="2">
    <source>
        <dbReference type="ARBA" id="ARBA00022598"/>
    </source>
</evidence>
<dbReference type="STRING" id="83401.SAMN05421742_102136"/>
<proteinExistence type="inferred from homology"/>
<dbReference type="Proteomes" id="UP000217076">
    <property type="component" value="Unassembled WGS sequence"/>
</dbReference>
<dbReference type="GO" id="GO:0031956">
    <property type="term" value="F:medium-chain fatty acid-CoA ligase activity"/>
    <property type="evidence" value="ECO:0007669"/>
    <property type="project" value="TreeGrafter"/>
</dbReference>
<dbReference type="GO" id="GO:0006631">
    <property type="term" value="P:fatty acid metabolic process"/>
    <property type="evidence" value="ECO:0007669"/>
    <property type="project" value="TreeGrafter"/>
</dbReference>
<reference evidence="9" key="1">
    <citation type="submission" date="2016-10" db="EMBL/GenBank/DDBJ databases">
        <authorList>
            <person name="Varghese N."/>
            <person name="Submissions S."/>
        </authorList>
    </citation>
    <scope>NUCLEOTIDE SEQUENCE [LARGE SCALE GENOMIC DNA]</scope>
    <source>
        <strain evidence="9">930I</strain>
    </source>
</reference>
<evidence type="ECO:0000256" key="5">
    <source>
        <dbReference type="ARBA" id="ARBA00067668"/>
    </source>
</evidence>
<evidence type="ECO:0000256" key="3">
    <source>
        <dbReference type="ARBA" id="ARBA00051915"/>
    </source>
</evidence>
<comment type="catalytic activity">
    <reaction evidence="3">
        <text>3-(methylsulfanyl)propanoate + ATP + CoA = 3-(methylsulfanyl)propanoyl-CoA + AMP + diphosphate</text>
        <dbReference type="Rhea" id="RHEA:43052"/>
        <dbReference type="ChEBI" id="CHEBI:30616"/>
        <dbReference type="ChEBI" id="CHEBI:33019"/>
        <dbReference type="ChEBI" id="CHEBI:49016"/>
        <dbReference type="ChEBI" id="CHEBI:57287"/>
        <dbReference type="ChEBI" id="CHEBI:82815"/>
        <dbReference type="ChEBI" id="CHEBI:456215"/>
        <dbReference type="EC" id="6.2.1.44"/>
    </reaction>
    <physiologicalReaction direction="left-to-right" evidence="3">
        <dbReference type="Rhea" id="RHEA:43053"/>
    </physiologicalReaction>
</comment>
<accession>A0A1G7WB16</accession>
<dbReference type="PANTHER" id="PTHR43201:SF5">
    <property type="entry name" value="MEDIUM-CHAIN ACYL-COA LIGASE ACSF2, MITOCHONDRIAL"/>
    <property type="match status" value="1"/>
</dbReference>
<organism evidence="8 9">
    <name type="scientific">Roseospirillum parvum</name>
    <dbReference type="NCBI Taxonomy" id="83401"/>
    <lineage>
        <taxon>Bacteria</taxon>
        <taxon>Pseudomonadati</taxon>
        <taxon>Pseudomonadota</taxon>
        <taxon>Alphaproteobacteria</taxon>
        <taxon>Rhodospirillales</taxon>
        <taxon>Rhodospirillaceae</taxon>
        <taxon>Roseospirillum</taxon>
    </lineage>
</organism>
<name>A0A1G7WB16_9PROT</name>
<dbReference type="InterPro" id="IPR045851">
    <property type="entry name" value="AMP-bd_C_sf"/>
</dbReference>
<dbReference type="Pfam" id="PF00501">
    <property type="entry name" value="AMP-binding"/>
    <property type="match status" value="1"/>
</dbReference>
<dbReference type="AlphaFoldDB" id="A0A1G7WB16"/>
<dbReference type="PROSITE" id="PS00455">
    <property type="entry name" value="AMP_BINDING"/>
    <property type="match status" value="1"/>
</dbReference>
<keyword evidence="9" id="KW-1185">Reference proteome</keyword>
<dbReference type="EMBL" id="FNCV01000002">
    <property type="protein sequence ID" value="SDG69176.1"/>
    <property type="molecule type" value="Genomic_DNA"/>
</dbReference>
<protein>
    <recommendedName>
        <fullName evidence="5">3-methylmercaptopropionyl-CoA ligase</fullName>
        <ecNumber evidence="4">6.2.1.44</ecNumber>
    </recommendedName>
</protein>
<dbReference type="InterPro" id="IPR020845">
    <property type="entry name" value="AMP-binding_CS"/>
</dbReference>
<dbReference type="InterPro" id="IPR042099">
    <property type="entry name" value="ANL_N_sf"/>
</dbReference>
<evidence type="ECO:0000313" key="9">
    <source>
        <dbReference type="Proteomes" id="UP000217076"/>
    </source>
</evidence>
<dbReference type="Pfam" id="PF13193">
    <property type="entry name" value="AMP-binding_C"/>
    <property type="match status" value="1"/>
</dbReference>
<dbReference type="PANTHER" id="PTHR43201">
    <property type="entry name" value="ACYL-COA SYNTHETASE"/>
    <property type="match status" value="1"/>
</dbReference>
<evidence type="ECO:0000256" key="1">
    <source>
        <dbReference type="ARBA" id="ARBA00006432"/>
    </source>
</evidence>
<dbReference type="OrthoDB" id="9803968at2"/>
<dbReference type="FunFam" id="3.30.300.30:FF:000008">
    <property type="entry name" value="2,3-dihydroxybenzoate-AMP ligase"/>
    <property type="match status" value="1"/>
</dbReference>
<dbReference type="InterPro" id="IPR000873">
    <property type="entry name" value="AMP-dep_synth/lig_dom"/>
</dbReference>
<dbReference type="Gene3D" id="3.40.50.12780">
    <property type="entry name" value="N-terminal domain of ligase-like"/>
    <property type="match status" value="1"/>
</dbReference>
<evidence type="ECO:0000256" key="4">
    <source>
        <dbReference type="ARBA" id="ARBA00066616"/>
    </source>
</evidence>
<comment type="similarity">
    <text evidence="1">Belongs to the ATP-dependent AMP-binding enzyme family.</text>
</comment>
<evidence type="ECO:0000259" key="6">
    <source>
        <dbReference type="Pfam" id="PF00501"/>
    </source>
</evidence>
<dbReference type="EC" id="6.2.1.44" evidence="4"/>
<evidence type="ECO:0000313" key="8">
    <source>
        <dbReference type="EMBL" id="SDG69176.1"/>
    </source>
</evidence>
<dbReference type="InterPro" id="IPR025110">
    <property type="entry name" value="AMP-bd_C"/>
</dbReference>
<dbReference type="SUPFAM" id="SSF56801">
    <property type="entry name" value="Acetyl-CoA synthetase-like"/>
    <property type="match status" value="1"/>
</dbReference>
<dbReference type="RefSeq" id="WP_092615638.1">
    <property type="nucleotide sequence ID" value="NZ_FNCV01000002.1"/>
</dbReference>